<name>A0A166JXK8_NODSP</name>
<gene>
    <name evidence="2" type="ORF">A2T98_08335</name>
</gene>
<dbReference type="Pfam" id="PF01553">
    <property type="entry name" value="Acyltransferase"/>
    <property type="match status" value="1"/>
</dbReference>
<dbReference type="SUPFAM" id="SSF69593">
    <property type="entry name" value="Glycerol-3-phosphate (1)-acyltransferase"/>
    <property type="match status" value="1"/>
</dbReference>
<feature type="domain" description="Phospholipid/glycerol acyltransferase" evidence="1">
    <location>
        <begin position="84"/>
        <end position="229"/>
    </location>
</feature>
<reference evidence="2 3" key="1">
    <citation type="submission" date="2016-04" db="EMBL/GenBank/DDBJ databases">
        <title>Draft Genome Assembly of the Bloom-forming Cyanobacterium Nodularia spumigena Strain CENA596 in Shrimp Production Ponds.</title>
        <authorList>
            <person name="Popin R.V."/>
            <person name="Rigonato J."/>
            <person name="Abreu V.A."/>
            <person name="Andreote A.P."/>
            <person name="Silveira S.B."/>
            <person name="Odebrecht C."/>
            <person name="Fiore M.F."/>
        </authorList>
    </citation>
    <scope>NUCLEOTIDE SEQUENCE [LARGE SCALE GENOMIC DNA]</scope>
    <source>
        <strain evidence="2 3">CENA596</strain>
    </source>
</reference>
<dbReference type="SMART" id="SM00563">
    <property type="entry name" value="PlsC"/>
    <property type="match status" value="1"/>
</dbReference>
<dbReference type="InterPro" id="IPR002123">
    <property type="entry name" value="Plipid/glycerol_acylTrfase"/>
</dbReference>
<protein>
    <submittedName>
        <fullName evidence="2">Glycerol acyltransferase</fullName>
    </submittedName>
</protein>
<dbReference type="AlphaFoldDB" id="A0A166JXK8"/>
<dbReference type="OrthoDB" id="524611at2"/>
<comment type="caution">
    <text evidence="2">The sequence shown here is derived from an EMBL/GenBank/DDBJ whole genome shotgun (WGS) entry which is preliminary data.</text>
</comment>
<dbReference type="GO" id="GO:0016746">
    <property type="term" value="F:acyltransferase activity"/>
    <property type="evidence" value="ECO:0007669"/>
    <property type="project" value="UniProtKB-KW"/>
</dbReference>
<keyword evidence="2" id="KW-0012">Acyltransferase</keyword>
<evidence type="ECO:0000313" key="2">
    <source>
        <dbReference type="EMBL" id="KZL50272.1"/>
    </source>
</evidence>
<dbReference type="Proteomes" id="UP000076555">
    <property type="component" value="Unassembled WGS sequence"/>
</dbReference>
<sequence length="481" mass="55400">MRENNPYSLENHLPKSINSTQPPLKFIRQSFNPFILQIFRWLLPIVLRFRTKPWLPAGIVHIEAQNVETLAKLYQQFQAGKIRFLIAFRHPEVEDPLCMLYLLSYILPNVARQQGIKLQQPPHSYFLYDRGMTIWAGNWLGRLFSKVGGVPIRRGRRLDRQAIQTARELFCNGEMPIAIAPEGGNNGHSEIVSPLEPGVAQLGFWCVEDLQKAHRSETVIIVPIGIQYSYVEPPWSKLHGLLSKLEADSGLEPVDQSVTNKQSEIYYQRICRLGEYFITEMEEFYRRFYHQDIPKTISMDESASPNEILIARLHRLMDKALHVAESYFGVQAQGNFIDRCRRLEEAGWNYIYRDDIADINVLPPFKRGLADWVASEADLKMQHMRIVESFVAVTANYIQEKPTAERFAETALLMFDLLSRIQESTLPGRPRLGLRKALITVGEPISVTERWEKTQGDRSATRQAVNTLTKDLQTAMQMMIK</sequence>
<organism evidence="2 3">
    <name type="scientific">Nodularia spumigena CENA596</name>
    <dbReference type="NCBI Taxonomy" id="1819295"/>
    <lineage>
        <taxon>Bacteria</taxon>
        <taxon>Bacillati</taxon>
        <taxon>Cyanobacteriota</taxon>
        <taxon>Cyanophyceae</taxon>
        <taxon>Nostocales</taxon>
        <taxon>Nodulariaceae</taxon>
        <taxon>Nodularia</taxon>
    </lineage>
</organism>
<evidence type="ECO:0000313" key="3">
    <source>
        <dbReference type="Proteomes" id="UP000076555"/>
    </source>
</evidence>
<accession>A0A166JXK8</accession>
<evidence type="ECO:0000259" key="1">
    <source>
        <dbReference type="SMART" id="SM00563"/>
    </source>
</evidence>
<proteinExistence type="predicted"/>
<keyword evidence="2" id="KW-0808">Transferase</keyword>
<dbReference type="EMBL" id="LWAJ01000098">
    <property type="protein sequence ID" value="KZL50272.1"/>
    <property type="molecule type" value="Genomic_DNA"/>
</dbReference>